<dbReference type="Pfam" id="PF24403">
    <property type="entry name" value="iSirtuin"/>
    <property type="match status" value="1"/>
</dbReference>
<feature type="coiled-coil region" evidence="1">
    <location>
        <begin position="881"/>
        <end position="908"/>
    </location>
</feature>
<evidence type="ECO:0000313" key="3">
    <source>
        <dbReference type="EMBL" id="ACI97505.1"/>
    </source>
</evidence>
<proteinExistence type="predicted"/>
<sequence>MLVSAVPTPIKRLGPVGTIGEGKSVVTTAGLVPTSADVGSRMGVVRAGVFPEQAASDRRSLDLVNYPSRCPPFFTTLPCKLLFLILNCARKKRTIPTSEVACRHGPVRSPLGPRCPRATVGPYARSHSLRNTFMSDGVHHQAEAPASLFAELDSRDVAVWLQEPFAAAAGPEKAAKVLGLPWAFVFSESSDQALITALEATESVESPLVRRRGIIHIVDTNPSDVPLPPRSLPVFLLNGRGGTRNSGLAALTRRLTMLEELQRRSIKHLVVLGGPTFALPQELTGLWAEGFRSFTTVVSDASDATDKAAAWRAETGARTISLVTTAAGAFVDDLVRRYMEGRDERQILRLRDATETLHRLDVTGLDDPEHPLLGRYELLTEEHLIPLLPDDLRVEDVEGFFKDPRSSWRPFAAGMPWPREPDALNILKRALRKLDREAGESNPLFYVSAESGAGATTFIRNLAWETASEGYPTLLAAAAPFTPSSVEVTSYMSRCMETATKTGIGADTRLYQAPWLIVFDRTALNGHEDDLIHFSRELEKSGRRACIVFVTDSVLPIAIYEGSRFKRLAVLTHQVSKPDAVELGRHLNRYLLKHGTVRSEAEWNNFLQRSIVGPGNGYAAFWIALSFWLRRLFDMEETIQSWLYYQFHEKVTDPVLRHAIIDIAAMSTVHRPLPEVLLPASHDWPTADKLCDIQSGLGALGIVRGIDSTQRYWALIHDLLGRFLLTALFYDRPALEAAGFGEATNPEHLRLLVLKRIARLPGLAHRGLREVAEAFATSIFKIDPSHGHALFAPYWREALVALDEMPRAFRTTSRAFLHHAAISRRRIAKDKSAFDISDDERAELLSRAISDIETALSITGDADGESDMNLLNSLAHAYHDLAEVEVQRRAKQERIQDLQTKARDATRRAYRLSPDNSFVVETYARDLLTGARSDPTATAGNAIEVLGLVYAAMQRGAAEARRFALGRLAEAALDVLLEVAGEFDERSNPQTESDAIIVALKSLAEGVRRFEGMELNDYPATNRIRAAEHLANPILRSNAQAVRLQYLLCCMDRPQDFAQQLEFLESLKGSSSTFTPQMDLELAVLLHQRDRHHEAARKFHELRQRWQREEHFVEVPERLKWLRVRDRDDRRQVRARISQTGDGRHRARVSEMQGVEVTFRPQEFGREKLRPGMVINGYISFGHNGPFLRPLTAN</sequence>
<organism evidence="3 4">
    <name type="scientific">Rhodospirillum centenum (strain ATCC 51521 / SW)</name>
    <dbReference type="NCBI Taxonomy" id="414684"/>
    <lineage>
        <taxon>Bacteria</taxon>
        <taxon>Pseudomonadati</taxon>
        <taxon>Pseudomonadota</taxon>
        <taxon>Alphaproteobacteria</taxon>
        <taxon>Rhodospirillales</taxon>
        <taxon>Rhodospirillaceae</taxon>
        <taxon>Rhodospirillum</taxon>
    </lineage>
</organism>
<reference evidence="3 4" key="1">
    <citation type="journal article" date="2010" name="BMC Genomics">
        <title>Metabolic flexibility revealed in the genome of the cyst-forming alpha-1 proteobacterium Rhodospirillum centenum.</title>
        <authorList>
            <person name="Lu Y.K."/>
            <person name="Marden J."/>
            <person name="Han M."/>
            <person name="Swingley W.D."/>
            <person name="Mastrian S.D."/>
            <person name="Chowdhury S.R."/>
            <person name="Hao J."/>
            <person name="Helmy T."/>
            <person name="Kim S."/>
            <person name="Kurdoglu A.A."/>
            <person name="Matthies H.J."/>
            <person name="Rollo D."/>
            <person name="Stothard P."/>
            <person name="Blankenship R.E."/>
            <person name="Bauer C.E."/>
            <person name="Touchman J.W."/>
        </authorList>
    </citation>
    <scope>NUCLEOTIDE SEQUENCE [LARGE SCALE GENOMIC DNA]</scope>
    <source>
        <strain evidence="4">ATCC 51521 / SW</strain>
    </source>
</reference>
<evidence type="ECO:0000259" key="2">
    <source>
        <dbReference type="Pfam" id="PF24403"/>
    </source>
</evidence>
<protein>
    <recommendedName>
        <fullName evidence="2">Inactive Sirtuin domain-containing protein</fullName>
    </recommendedName>
</protein>
<evidence type="ECO:0000313" key="4">
    <source>
        <dbReference type="Proteomes" id="UP000001591"/>
    </source>
</evidence>
<dbReference type="STRING" id="414684.RC1_0055"/>
<dbReference type="EMBL" id="CP000613">
    <property type="protein sequence ID" value="ACI97505.1"/>
    <property type="molecule type" value="Genomic_DNA"/>
</dbReference>
<dbReference type="eggNOG" id="COG2188">
    <property type="taxonomic scope" value="Bacteria"/>
</dbReference>
<dbReference type="InterPro" id="IPR057063">
    <property type="entry name" value="iSirtuin"/>
</dbReference>
<name>B6IPW9_RHOCS</name>
<dbReference type="eggNOG" id="COG0489">
    <property type="taxonomic scope" value="Bacteria"/>
</dbReference>
<dbReference type="KEGG" id="rce:RC1_0055"/>
<accession>B6IPW9</accession>
<feature type="domain" description="Inactive Sirtuin" evidence="2">
    <location>
        <begin position="144"/>
        <end position="331"/>
    </location>
</feature>
<dbReference type="Pfam" id="PF24404">
    <property type="entry name" value="nSTAND_NTPase7"/>
    <property type="match status" value="1"/>
</dbReference>
<dbReference type="HOGENOM" id="CLU_010137_0_0_5"/>
<dbReference type="Proteomes" id="UP000001591">
    <property type="component" value="Chromosome"/>
</dbReference>
<keyword evidence="4" id="KW-1185">Reference proteome</keyword>
<gene>
    <name evidence="3" type="ordered locus">RC1_0055</name>
</gene>
<keyword evidence="1" id="KW-0175">Coiled coil</keyword>
<evidence type="ECO:0000256" key="1">
    <source>
        <dbReference type="SAM" id="Coils"/>
    </source>
</evidence>
<dbReference type="AlphaFoldDB" id="B6IPW9"/>